<feature type="transmembrane region" description="Helical" evidence="1">
    <location>
        <begin position="197"/>
        <end position="218"/>
    </location>
</feature>
<evidence type="ECO:0000313" key="2">
    <source>
        <dbReference type="EMBL" id="MBG8554413.1"/>
    </source>
</evidence>
<feature type="transmembrane region" description="Helical" evidence="1">
    <location>
        <begin position="129"/>
        <end position="145"/>
    </location>
</feature>
<feature type="transmembrane region" description="Helical" evidence="1">
    <location>
        <begin position="152"/>
        <end position="177"/>
    </location>
</feature>
<feature type="transmembrane region" description="Helical" evidence="1">
    <location>
        <begin position="399"/>
        <end position="422"/>
    </location>
</feature>
<evidence type="ECO:0000313" key="3">
    <source>
        <dbReference type="Proteomes" id="UP000601099"/>
    </source>
</evidence>
<reference evidence="2 3" key="1">
    <citation type="submission" date="2020-11" db="EMBL/GenBank/DDBJ databases">
        <title>Hymenobacter sp.</title>
        <authorList>
            <person name="Kim M.K."/>
        </authorList>
    </citation>
    <scope>NUCLEOTIDE SEQUENCE [LARGE SCALE GENOMIC DNA]</scope>
    <source>
        <strain evidence="2 3">BT594</strain>
    </source>
</reference>
<keyword evidence="1" id="KW-0812">Transmembrane</keyword>
<feature type="transmembrane region" description="Helical" evidence="1">
    <location>
        <begin position="373"/>
        <end position="393"/>
    </location>
</feature>
<comment type="caution">
    <text evidence="2">The sequence shown here is derived from an EMBL/GenBank/DDBJ whole genome shotgun (WGS) entry which is preliminary data.</text>
</comment>
<evidence type="ECO:0008006" key="4">
    <source>
        <dbReference type="Google" id="ProtNLM"/>
    </source>
</evidence>
<feature type="transmembrane region" description="Helical" evidence="1">
    <location>
        <begin position="105"/>
        <end position="123"/>
    </location>
</feature>
<keyword evidence="1" id="KW-1133">Transmembrane helix</keyword>
<gene>
    <name evidence="2" type="ORF">I5L79_12705</name>
</gene>
<keyword evidence="3" id="KW-1185">Reference proteome</keyword>
<dbReference type="RefSeq" id="WP_196955436.1">
    <property type="nucleotide sequence ID" value="NZ_JADWYK010000007.1"/>
</dbReference>
<accession>A0ABS0L4E2</accession>
<dbReference type="EMBL" id="JADWYK010000007">
    <property type="protein sequence ID" value="MBG8554413.1"/>
    <property type="molecule type" value="Genomic_DNA"/>
</dbReference>
<dbReference type="Proteomes" id="UP000601099">
    <property type="component" value="Unassembled WGS sequence"/>
</dbReference>
<keyword evidence="1" id="KW-0472">Membrane</keyword>
<sequence>MNRQFSYLQQRAGVFWGALSILTLLTAALYNGFPLVTSDTGTYIFSGLHLQVPLDRPLTYGLWLRLTSLRHTLWGPVLAQSVVITYLLLRSLATWAPRLQPGLGRWLVVAAVSWGSGLPWFVGQLMPDIFTAIGVLALGLLWLRPRLAAVETLLLLGLVALAATVHASNLVCYSVLVGLVGGYRYWSHQSSPVVQRYWLTTAVVLAGWVLLPALHAAFGGGFAASRGSHVFLMGRLAETGMLDRVLHDQCQNHNWQLCQHRAELPDNAVDFIWPTESVLNRTGGWEGSRAEYTEILGVVARTPRYYPVLLEEALQATGRQLVHNKVGDGLTRQVENSNAFWKIQESFGYELKEYTNSLQNHNQLHFDDLNERYTLLLVLSGIGLLLVWASGQLRPDARAWVLLVVVALVLNAAVTANLANVLDRLQARVVWLLPFVACTLLVQHGLLWWHRLRPRFRLVADEPSPPMV</sequence>
<evidence type="ECO:0000256" key="1">
    <source>
        <dbReference type="SAM" id="Phobius"/>
    </source>
</evidence>
<protein>
    <recommendedName>
        <fullName evidence="4">Glycosyltransferase RgtA/B/C/D-like domain-containing protein</fullName>
    </recommendedName>
</protein>
<feature type="transmembrane region" description="Helical" evidence="1">
    <location>
        <begin position="73"/>
        <end position="93"/>
    </location>
</feature>
<feature type="transmembrane region" description="Helical" evidence="1">
    <location>
        <begin position="12"/>
        <end position="33"/>
    </location>
</feature>
<feature type="transmembrane region" description="Helical" evidence="1">
    <location>
        <begin position="429"/>
        <end position="449"/>
    </location>
</feature>
<organism evidence="2 3">
    <name type="scientific">Hymenobacter guriensis</name>
    <dbReference type="NCBI Taxonomy" id="2793065"/>
    <lineage>
        <taxon>Bacteria</taxon>
        <taxon>Pseudomonadati</taxon>
        <taxon>Bacteroidota</taxon>
        <taxon>Cytophagia</taxon>
        <taxon>Cytophagales</taxon>
        <taxon>Hymenobacteraceae</taxon>
        <taxon>Hymenobacter</taxon>
    </lineage>
</organism>
<name>A0ABS0L4E2_9BACT</name>
<proteinExistence type="predicted"/>